<gene>
    <name evidence="2" type="ORF">PQR62_09775</name>
</gene>
<accession>A0ABW9A9B0</accession>
<organism evidence="2 3">
    <name type="scientific">Herbaspirillum lusitanum</name>
    <dbReference type="NCBI Taxonomy" id="213312"/>
    <lineage>
        <taxon>Bacteria</taxon>
        <taxon>Pseudomonadati</taxon>
        <taxon>Pseudomonadota</taxon>
        <taxon>Betaproteobacteria</taxon>
        <taxon>Burkholderiales</taxon>
        <taxon>Oxalobacteraceae</taxon>
        <taxon>Herbaspirillum</taxon>
    </lineage>
</organism>
<keyword evidence="1" id="KW-1133">Transmembrane helix</keyword>
<evidence type="ECO:0000256" key="1">
    <source>
        <dbReference type="SAM" id="Phobius"/>
    </source>
</evidence>
<feature type="transmembrane region" description="Helical" evidence="1">
    <location>
        <begin position="46"/>
        <end position="67"/>
    </location>
</feature>
<sequence>MLLKEIVKYSGKTQLIAAGLIASGFSNFVLIARLRQAEERWMSSHLEMLTYLASSIAACGLACSFIFSPESRSCFHSKALFAHPVFSIVTVPCGNKLILFPPD</sequence>
<keyword evidence="1" id="KW-0812">Transmembrane</keyword>
<name>A0ABW9A9B0_9BURK</name>
<keyword evidence="1" id="KW-0472">Membrane</keyword>
<protein>
    <submittedName>
        <fullName evidence="2">Uncharacterized protein</fullName>
    </submittedName>
</protein>
<keyword evidence="3" id="KW-1185">Reference proteome</keyword>
<dbReference type="RefSeq" id="WP_408157317.1">
    <property type="nucleotide sequence ID" value="NZ_JAQQFM010000004.1"/>
</dbReference>
<dbReference type="EMBL" id="JAQQFM010000004">
    <property type="protein sequence ID" value="MFL9924555.1"/>
    <property type="molecule type" value="Genomic_DNA"/>
</dbReference>
<evidence type="ECO:0000313" key="3">
    <source>
        <dbReference type="Proteomes" id="UP001629246"/>
    </source>
</evidence>
<reference evidence="2 3" key="1">
    <citation type="journal article" date="2024" name="Chem. Sci.">
        <title>Discovery of megapolipeptins by genome mining of a Burkholderiales bacteria collection.</title>
        <authorList>
            <person name="Paulo B.S."/>
            <person name="Recchia M.J.J."/>
            <person name="Lee S."/>
            <person name="Fergusson C.H."/>
            <person name="Romanowski S.B."/>
            <person name="Hernandez A."/>
            <person name="Krull N."/>
            <person name="Liu D.Y."/>
            <person name="Cavanagh H."/>
            <person name="Bos A."/>
            <person name="Gray C.A."/>
            <person name="Murphy B.T."/>
            <person name="Linington R.G."/>
            <person name="Eustaquio A.S."/>
        </authorList>
    </citation>
    <scope>NUCLEOTIDE SEQUENCE [LARGE SCALE GENOMIC DNA]</scope>
    <source>
        <strain evidence="2 3">RL21-008-BIB-A</strain>
    </source>
</reference>
<proteinExistence type="predicted"/>
<comment type="caution">
    <text evidence="2">The sequence shown here is derived from an EMBL/GenBank/DDBJ whole genome shotgun (WGS) entry which is preliminary data.</text>
</comment>
<evidence type="ECO:0000313" key="2">
    <source>
        <dbReference type="EMBL" id="MFL9924555.1"/>
    </source>
</evidence>
<feature type="transmembrane region" description="Helical" evidence="1">
    <location>
        <begin position="15"/>
        <end position="34"/>
    </location>
</feature>
<dbReference type="Proteomes" id="UP001629246">
    <property type="component" value="Unassembled WGS sequence"/>
</dbReference>